<keyword evidence="3" id="KW-0378">Hydrolase</keyword>
<keyword evidence="3" id="KW-0645">Protease</keyword>
<feature type="transmembrane region" description="Helical" evidence="1">
    <location>
        <begin position="50"/>
        <end position="70"/>
    </location>
</feature>
<feature type="transmembrane region" description="Helical" evidence="1">
    <location>
        <begin position="259"/>
        <end position="278"/>
    </location>
</feature>
<dbReference type="PANTHER" id="PTHR39430">
    <property type="entry name" value="MEMBRANE-ASSOCIATED PROTEASE-RELATED"/>
    <property type="match status" value="1"/>
</dbReference>
<feature type="domain" description="CAAX prenyl protease 2/Lysostaphin resistance protein A-like" evidence="2">
    <location>
        <begin position="131"/>
        <end position="222"/>
    </location>
</feature>
<protein>
    <submittedName>
        <fullName evidence="3">CPBP family intramembrane metalloprotease</fullName>
    </submittedName>
</protein>
<dbReference type="RefSeq" id="WP_206103212.1">
    <property type="nucleotide sequence ID" value="NZ_CP070969.1"/>
</dbReference>
<feature type="transmembrane region" description="Helical" evidence="1">
    <location>
        <begin position="161"/>
        <end position="180"/>
    </location>
</feature>
<keyword evidence="1" id="KW-0812">Transmembrane</keyword>
<dbReference type="EMBL" id="CP070969">
    <property type="protein sequence ID" value="QSF45680.1"/>
    <property type="molecule type" value="Genomic_DNA"/>
</dbReference>
<keyword evidence="3" id="KW-0482">Metalloprotease</keyword>
<gene>
    <name evidence="3" type="ORF">JRJ22_03200</name>
</gene>
<evidence type="ECO:0000259" key="2">
    <source>
        <dbReference type="Pfam" id="PF02517"/>
    </source>
</evidence>
<proteinExistence type="predicted"/>
<feature type="transmembrane region" description="Helical" evidence="1">
    <location>
        <begin position="186"/>
        <end position="205"/>
    </location>
</feature>
<dbReference type="Pfam" id="PF02517">
    <property type="entry name" value="Rce1-like"/>
    <property type="match status" value="1"/>
</dbReference>
<keyword evidence="1" id="KW-1133">Transmembrane helix</keyword>
<dbReference type="Proteomes" id="UP000663452">
    <property type="component" value="Chromosome"/>
</dbReference>
<keyword evidence="1" id="KW-0472">Membrane</keyword>
<accession>A0ABX7LC11</accession>
<feature type="transmembrane region" description="Helical" evidence="1">
    <location>
        <begin position="12"/>
        <end position="38"/>
    </location>
</feature>
<dbReference type="PANTHER" id="PTHR39430:SF1">
    <property type="entry name" value="PROTEASE"/>
    <property type="match status" value="1"/>
</dbReference>
<keyword evidence="4" id="KW-1185">Reference proteome</keyword>
<feature type="transmembrane region" description="Helical" evidence="1">
    <location>
        <begin position="217"/>
        <end position="239"/>
    </location>
</feature>
<sequence length="299" mass="32820">MRFIFKNSNRELRAGWEILLVAAAILAVTLVVSFGLSLRIDSRQLFDQGGWVRLLKANGLYMLIVVCFTVRVLHRRPLGSIGLPNPDRKDFFAGFAGGALLISCTLLLLWALGIADLQRGWLHPNWGQVDVVDLIITSFLAGIGEEILFRGYIQHLLSRRIGVFLAVGITSVLFSLAHMGNPGYTWISALNIILIALIFSVMTIRTGKLYSAMALHISWNLFQGYIFGVAVSGNIPHGLYTVQLTGAAWLTGGTFGMEGSLAVTFILGLVFVFLLLRLPLAWRGAGMRITGSGNSRPFR</sequence>
<evidence type="ECO:0000256" key="1">
    <source>
        <dbReference type="SAM" id="Phobius"/>
    </source>
</evidence>
<feature type="transmembrane region" description="Helical" evidence="1">
    <location>
        <begin position="91"/>
        <end position="111"/>
    </location>
</feature>
<reference evidence="3 4" key="1">
    <citation type="submission" date="2021-02" db="EMBL/GenBank/DDBJ databases">
        <title>Paenibacillus tianjinensis sp. nov.</title>
        <authorList>
            <person name="Liu H."/>
        </authorList>
    </citation>
    <scope>NUCLEOTIDE SEQUENCE [LARGE SCALE GENOMIC DNA]</scope>
    <source>
        <strain evidence="3 4">TB2019</strain>
    </source>
</reference>
<evidence type="ECO:0000313" key="3">
    <source>
        <dbReference type="EMBL" id="QSF45680.1"/>
    </source>
</evidence>
<dbReference type="GO" id="GO:0008237">
    <property type="term" value="F:metallopeptidase activity"/>
    <property type="evidence" value="ECO:0007669"/>
    <property type="project" value="UniProtKB-KW"/>
</dbReference>
<organism evidence="3 4">
    <name type="scientific">Paenibacillus tianjinensis</name>
    <dbReference type="NCBI Taxonomy" id="2810347"/>
    <lineage>
        <taxon>Bacteria</taxon>
        <taxon>Bacillati</taxon>
        <taxon>Bacillota</taxon>
        <taxon>Bacilli</taxon>
        <taxon>Bacillales</taxon>
        <taxon>Paenibacillaceae</taxon>
        <taxon>Paenibacillus</taxon>
    </lineage>
</organism>
<evidence type="ECO:0000313" key="4">
    <source>
        <dbReference type="Proteomes" id="UP000663452"/>
    </source>
</evidence>
<dbReference type="InterPro" id="IPR003675">
    <property type="entry name" value="Rce1/LyrA-like_dom"/>
</dbReference>
<name>A0ABX7LC11_9BACL</name>